<accession>A0A0J6I497</accession>
<dbReference type="Proteomes" id="UP000489190">
    <property type="component" value="Unassembled WGS sequence"/>
</dbReference>
<dbReference type="AlphaFoldDB" id="A0A0J6I497"/>
<sequence length="181" mass="20154">MPTRLSFISHARTEAQRQGHFALDEPPEPKGLEKAALIASALKKPVRILCAPEARTLQTAHALGGEIEIIPELEDYDAGDWKGHSLADLQQNIPQALAEWISNPDKAPHGGETVNELCVRVGTWIDSFREEGHFAVVTHPFVIRAAILHALQASTASFNLIDIEPLAIVDLRFNERWRLRF</sequence>
<dbReference type="Proteomes" id="UP000441404">
    <property type="component" value="Unassembled WGS sequence"/>
</dbReference>
<gene>
    <name evidence="2" type="ORF">GHO39_18225</name>
    <name evidence="1" type="ORF">GHO40_18140</name>
</gene>
<dbReference type="SUPFAM" id="SSF53254">
    <property type="entry name" value="Phosphoglycerate mutase-like"/>
    <property type="match status" value="1"/>
</dbReference>
<dbReference type="EMBL" id="WIWI01000051">
    <property type="protein sequence ID" value="MQT91058.1"/>
    <property type="molecule type" value="Genomic_DNA"/>
</dbReference>
<evidence type="ECO:0000313" key="4">
    <source>
        <dbReference type="Proteomes" id="UP000489190"/>
    </source>
</evidence>
<dbReference type="RefSeq" id="WP_048369351.1">
    <property type="nucleotide sequence ID" value="NZ_JYLD01000006.1"/>
</dbReference>
<dbReference type="SMART" id="SM00855">
    <property type="entry name" value="PGAM"/>
    <property type="match status" value="1"/>
</dbReference>
<dbReference type="CDD" id="cd07067">
    <property type="entry name" value="HP_PGM_like"/>
    <property type="match status" value="1"/>
</dbReference>
<protein>
    <submittedName>
        <fullName evidence="2">Phosphoglycerate mutase</fullName>
    </submittedName>
</protein>
<name>A0A0J6I497_9PSED</name>
<proteinExistence type="predicted"/>
<dbReference type="Gene3D" id="3.40.50.1240">
    <property type="entry name" value="Phosphoglycerate mutase-like"/>
    <property type="match status" value="1"/>
</dbReference>
<dbReference type="InterPro" id="IPR029033">
    <property type="entry name" value="His_PPase_superfam"/>
</dbReference>
<comment type="caution">
    <text evidence="2">The sequence shown here is derived from an EMBL/GenBank/DDBJ whole genome shotgun (WGS) entry which is preliminary data.</text>
</comment>
<dbReference type="GO" id="GO:0016791">
    <property type="term" value="F:phosphatase activity"/>
    <property type="evidence" value="ECO:0007669"/>
    <property type="project" value="TreeGrafter"/>
</dbReference>
<organism evidence="2 4">
    <name type="scientific">Pseudomonas helleri</name>
    <dbReference type="NCBI Taxonomy" id="1608996"/>
    <lineage>
        <taxon>Bacteria</taxon>
        <taxon>Pseudomonadati</taxon>
        <taxon>Pseudomonadota</taxon>
        <taxon>Gammaproteobacteria</taxon>
        <taxon>Pseudomonadales</taxon>
        <taxon>Pseudomonadaceae</taxon>
        <taxon>Pseudomonas</taxon>
    </lineage>
</organism>
<dbReference type="Pfam" id="PF00300">
    <property type="entry name" value="His_Phos_1"/>
    <property type="match status" value="1"/>
</dbReference>
<evidence type="ECO:0000313" key="3">
    <source>
        <dbReference type="Proteomes" id="UP000441404"/>
    </source>
</evidence>
<dbReference type="PANTHER" id="PTHR48100">
    <property type="entry name" value="BROAD-SPECIFICITY PHOSPHATASE YOR283W-RELATED"/>
    <property type="match status" value="1"/>
</dbReference>
<dbReference type="EMBL" id="WIWJ01000035">
    <property type="protein sequence ID" value="MQT48627.1"/>
    <property type="molecule type" value="Genomic_DNA"/>
</dbReference>
<evidence type="ECO:0000313" key="1">
    <source>
        <dbReference type="EMBL" id="MQT48627.1"/>
    </source>
</evidence>
<evidence type="ECO:0000313" key="2">
    <source>
        <dbReference type="EMBL" id="MQT91058.1"/>
    </source>
</evidence>
<dbReference type="InterPro" id="IPR013078">
    <property type="entry name" value="His_Pase_superF_clade-1"/>
</dbReference>
<reference evidence="3 4" key="1">
    <citation type="submission" date="2019-10" db="EMBL/GenBank/DDBJ databases">
        <title>Evaluation of single-gene subtyping targets for Pseudomonas.</title>
        <authorList>
            <person name="Reichler S.J."/>
            <person name="Orsi R.H."/>
            <person name="Wiedmann M."/>
            <person name="Martin N.H."/>
            <person name="Murphy S.I."/>
        </authorList>
    </citation>
    <scope>NUCLEOTIDE SEQUENCE [LARGE SCALE GENOMIC DNA]</scope>
    <source>
        <strain evidence="2 4">FSL R10-3254</strain>
        <strain evidence="1 3">FSL R10-3257</strain>
    </source>
</reference>
<dbReference type="OrthoDB" id="7502553at2"/>
<dbReference type="STRING" id="1608996.TU84_12350"/>
<dbReference type="InterPro" id="IPR050275">
    <property type="entry name" value="PGM_Phosphatase"/>
</dbReference>